<dbReference type="AlphaFoldDB" id="A0A2B7ZDA6"/>
<feature type="domain" description="SWIRM" evidence="10">
    <location>
        <begin position="194"/>
        <end position="289"/>
    </location>
</feature>
<dbReference type="Gene3D" id="3.50.50.60">
    <property type="entry name" value="FAD/NAD(P)-binding domain"/>
    <property type="match status" value="2"/>
</dbReference>
<proteinExistence type="inferred from homology"/>
<dbReference type="InterPro" id="IPR036188">
    <property type="entry name" value="FAD/NAD-bd_sf"/>
</dbReference>
<dbReference type="InterPro" id="IPR007526">
    <property type="entry name" value="SWIRM"/>
</dbReference>
<feature type="domain" description="HMG box" evidence="9">
    <location>
        <begin position="979"/>
        <end position="1059"/>
    </location>
</feature>
<dbReference type="PROSITE" id="PS50118">
    <property type="entry name" value="HMG_BOX_2"/>
    <property type="match status" value="1"/>
</dbReference>
<dbReference type="GO" id="GO:0031934">
    <property type="term" value="C:mating-type region heterochromatin"/>
    <property type="evidence" value="ECO:0007669"/>
    <property type="project" value="UniProtKB-ARBA"/>
</dbReference>
<evidence type="ECO:0000256" key="3">
    <source>
        <dbReference type="ARBA" id="ARBA00023002"/>
    </source>
</evidence>
<dbReference type="FunFam" id="1.10.30.10:FF:000067">
    <property type="entry name" value="Lysine-specific histone demethylase Aof2, putative"/>
    <property type="match status" value="1"/>
</dbReference>
<dbReference type="GO" id="GO:0140718">
    <property type="term" value="P:facultative heterochromatin formation"/>
    <property type="evidence" value="ECO:0007669"/>
    <property type="project" value="UniProtKB-ARBA"/>
</dbReference>
<dbReference type="GO" id="GO:0031508">
    <property type="term" value="P:pericentric heterochromatin formation"/>
    <property type="evidence" value="ECO:0007669"/>
    <property type="project" value="UniProtKB-ARBA"/>
</dbReference>
<evidence type="ECO:0000256" key="5">
    <source>
        <dbReference type="ARBA" id="ARBA00023242"/>
    </source>
</evidence>
<dbReference type="GO" id="GO:0005634">
    <property type="term" value="C:nucleus"/>
    <property type="evidence" value="ECO:0007669"/>
    <property type="project" value="UniProtKB-SubCell"/>
</dbReference>
<dbReference type="Pfam" id="PF01593">
    <property type="entry name" value="Amino_oxidase"/>
    <property type="match status" value="2"/>
</dbReference>
<dbReference type="SUPFAM" id="SSF47095">
    <property type="entry name" value="HMG-box"/>
    <property type="match status" value="1"/>
</dbReference>
<comment type="similarity">
    <text evidence="2">Belongs to the flavin monoamine oxidase family.</text>
</comment>
<feature type="compositionally biased region" description="Polar residues" evidence="8">
    <location>
        <begin position="74"/>
        <end position="86"/>
    </location>
</feature>
<dbReference type="InterPro" id="IPR009071">
    <property type="entry name" value="HMG_box_dom"/>
</dbReference>
<dbReference type="GO" id="GO:0050660">
    <property type="term" value="F:flavin adenine dinucleotide binding"/>
    <property type="evidence" value="ECO:0007669"/>
    <property type="project" value="TreeGrafter"/>
</dbReference>
<dbReference type="Pfam" id="PF04433">
    <property type="entry name" value="SWIRM"/>
    <property type="match status" value="1"/>
</dbReference>
<dbReference type="Gene3D" id="1.10.30.10">
    <property type="entry name" value="High mobility group box domain"/>
    <property type="match status" value="1"/>
</dbReference>
<dbReference type="InterPro" id="IPR002937">
    <property type="entry name" value="Amino_oxidase"/>
</dbReference>
<dbReference type="GO" id="GO:1990841">
    <property type="term" value="F:promoter-specific chromatin binding"/>
    <property type="evidence" value="ECO:0007669"/>
    <property type="project" value="UniProtKB-ARBA"/>
</dbReference>
<keyword evidence="12" id="KW-1185">Reference proteome</keyword>
<evidence type="ECO:0000256" key="1">
    <source>
        <dbReference type="ARBA" id="ARBA00004123"/>
    </source>
</evidence>
<feature type="compositionally biased region" description="Low complexity" evidence="8">
    <location>
        <begin position="129"/>
        <end position="147"/>
    </location>
</feature>
<dbReference type="PANTHER" id="PTHR10742">
    <property type="entry name" value="FLAVIN MONOAMINE OXIDASE"/>
    <property type="match status" value="1"/>
</dbReference>
<dbReference type="GO" id="GO:0003677">
    <property type="term" value="F:DNA binding"/>
    <property type="evidence" value="ECO:0007669"/>
    <property type="project" value="UniProtKB-UniRule"/>
</dbReference>
<dbReference type="SUPFAM" id="SSF46689">
    <property type="entry name" value="Homeodomain-like"/>
    <property type="match status" value="1"/>
</dbReference>
<dbReference type="GO" id="GO:0031509">
    <property type="term" value="P:subtelomeric heterochromatin formation"/>
    <property type="evidence" value="ECO:0007669"/>
    <property type="project" value="UniProtKB-ARBA"/>
</dbReference>
<sequence length="1118" mass="123332">MFGMAGNLLTEAHGPAELTKTAVCEKDSLKEMLDIHHGSDIPAHTSTVNDAIADITNETLHATEQQIPDPDNKLPQQKTPSDANINSFSKDSQISSSTDSLEDDSQGLDRLSRERDTFTDSHHDTPNGSMTSTSLISPLPLPKSASPSTQLNYNLNPEFAPKIQTADLSPDYRKYRPRSSIPARLSASTYAQQCIAAAHASRLNPYALHKGEQALLQDDLCHLHVTVYLNIRNGILRLWTRNPMVNVTREEALGCAKDFRWMNLASFSYDWLVRNGYINFGCIDIPKAPMAAKRGRRKDGPTIVIIGAGMAGLGCARQLQGLFHQYPDTTTPPRVILLEGRKRIGGRIYSHPLKSLQSDKLATGLRSTAEMGAQIIVGFDHGNPLDPIIRAQLALRYHLLRDISTIYDIDGMPVDELRDAMAEKLYNDILDRSGAYRHKAVIAPAAEGDRELIDSGRDSSTDDGLTIRQYEEAAASGTIGMLLPTKRVRRGVGHKTANVRTSAGVPLADLGATNNHSAAVACQAMGWKLRNGVTSHDSISLDGIAKKSKTQSLGAVMDDGIRQYQKLLPLTPKDMRLLNWHFANLEYANAANVGKLSLSGWDQDMGNEFEGEHAQVVGGYQQVPRGLWSFPDKLDVRTNKTVTKISYDPRGVSSNKTVVHCEDGETIQADKIVFTAPLGVLKKGSVKFEPPLPEWKTGAVNRLGFGIMNKVILVFEKSFWDSERDMFGLLREPTTHNSLSQADYRQNRGRFYLFWNCIKTTGLPVLIALMAGDAAHEAERMIDSEILGEVTCQLRNIFKDVAVPDPLETIVTRWGQDKFANGSYSYVGTDALPGDYDLMAKPIGNLYFAGEATCGTHPATVHGAYLSGLRAASEILESIIGPITFHKPLVPAKSKPSNTISITTVNGTASIGTAVNGRKRKEPPPIETPTKNAISPEKTTAAPRSNNSFPSASSVSEAYDKAMWEAIIGELGPAEPRPAKKPLNPFLLYQKDYWHICKTKCDDARRASTGNPNAKAARDEIRQALGQMWRDAPGDIRQPYLDQIAVHRRENDESLEKWKERIAEWERKTYEVKDRWCAANPFEAFEIQATKKHLENIKGQDQQGGCGLEVGRKVRKVE</sequence>
<feature type="compositionally biased region" description="Low complexity" evidence="8">
    <location>
        <begin position="941"/>
        <end position="953"/>
    </location>
</feature>
<feature type="DNA-binding region" description="HMG box" evidence="6">
    <location>
        <begin position="979"/>
        <end position="1059"/>
    </location>
</feature>
<evidence type="ECO:0000256" key="4">
    <source>
        <dbReference type="ARBA" id="ARBA00023125"/>
    </source>
</evidence>
<accession>A0A2B7ZDA6</accession>
<evidence type="ECO:0000256" key="2">
    <source>
        <dbReference type="ARBA" id="ARBA00005995"/>
    </source>
</evidence>
<dbReference type="GO" id="GO:0030466">
    <property type="term" value="P:silent mating-type cassette heterochromatin formation"/>
    <property type="evidence" value="ECO:0007669"/>
    <property type="project" value="UniProtKB-ARBA"/>
</dbReference>
<dbReference type="InterPro" id="IPR036388">
    <property type="entry name" value="WH-like_DNA-bd_sf"/>
</dbReference>
<dbReference type="GO" id="GO:0033696">
    <property type="term" value="P:heterochromatin boundary formation"/>
    <property type="evidence" value="ECO:0007669"/>
    <property type="project" value="UniProtKB-ARBA"/>
</dbReference>
<feature type="coiled-coil region" evidence="7">
    <location>
        <begin position="1048"/>
        <end position="1075"/>
    </location>
</feature>
<dbReference type="PROSITE" id="PS50934">
    <property type="entry name" value="SWIRM"/>
    <property type="match status" value="1"/>
</dbReference>
<evidence type="ECO:0000313" key="12">
    <source>
        <dbReference type="Proteomes" id="UP000226031"/>
    </source>
</evidence>
<name>A0A2B7ZDA6_9EURO</name>
<protein>
    <submittedName>
        <fullName evidence="11">Lysine-specific histone demethylase 1</fullName>
    </submittedName>
</protein>
<dbReference type="FunFam" id="3.50.50.60:FF:000249">
    <property type="entry name" value="Lysine-specific histone demethylase Aof2"/>
    <property type="match status" value="1"/>
</dbReference>
<keyword evidence="11" id="KW-0489">Methyltransferase</keyword>
<dbReference type="GO" id="GO:0033193">
    <property type="term" value="C:Lsd1/2 complex"/>
    <property type="evidence" value="ECO:0007669"/>
    <property type="project" value="UniProtKB-ARBA"/>
</dbReference>
<dbReference type="Gene3D" id="3.90.660.10">
    <property type="match status" value="1"/>
</dbReference>
<keyword evidence="5 6" id="KW-0539">Nucleus</keyword>
<evidence type="ECO:0000259" key="10">
    <source>
        <dbReference type="PROSITE" id="PS50934"/>
    </source>
</evidence>
<dbReference type="InterPro" id="IPR009057">
    <property type="entry name" value="Homeodomain-like_sf"/>
</dbReference>
<dbReference type="FunFam" id="1.10.10.10:FF:000064">
    <property type="entry name" value="Lysine-specific histone demethylase 1A"/>
    <property type="match status" value="1"/>
</dbReference>
<dbReference type="InterPro" id="IPR036910">
    <property type="entry name" value="HMG_box_dom_sf"/>
</dbReference>
<keyword evidence="3" id="KW-0560">Oxidoreductase</keyword>
<feature type="compositionally biased region" description="Low complexity" evidence="8">
    <location>
        <begin position="87"/>
        <end position="99"/>
    </location>
</feature>
<evidence type="ECO:0000256" key="6">
    <source>
        <dbReference type="PROSITE-ProRule" id="PRU00267"/>
    </source>
</evidence>
<feature type="region of interest" description="Disordered" evidence="8">
    <location>
        <begin position="65"/>
        <end position="147"/>
    </location>
</feature>
<dbReference type="InterPro" id="IPR050281">
    <property type="entry name" value="Flavin_monoamine_oxidase"/>
</dbReference>
<evidence type="ECO:0000256" key="7">
    <source>
        <dbReference type="SAM" id="Coils"/>
    </source>
</evidence>
<evidence type="ECO:0000313" key="11">
    <source>
        <dbReference type="EMBL" id="PGH31565.1"/>
    </source>
</evidence>
<feature type="region of interest" description="Disordered" evidence="8">
    <location>
        <begin position="1099"/>
        <end position="1118"/>
    </location>
</feature>
<reference evidence="11 12" key="1">
    <citation type="submission" date="2017-10" db="EMBL/GenBank/DDBJ databases">
        <title>Comparative genomics in systemic dimorphic fungi from Ajellomycetaceae.</title>
        <authorList>
            <person name="Munoz J.F."/>
            <person name="Mcewen J.G."/>
            <person name="Clay O.K."/>
            <person name="Cuomo C.A."/>
        </authorList>
    </citation>
    <scope>NUCLEOTIDE SEQUENCE [LARGE SCALE GENOMIC DNA]</scope>
    <source>
        <strain evidence="11 12">UAMH4076</strain>
    </source>
</reference>
<comment type="caution">
    <text evidence="11">The sequence shown here is derived from an EMBL/GenBank/DDBJ whole genome shotgun (WGS) entry which is preliminary data.</text>
</comment>
<dbReference type="GO" id="GO:0005721">
    <property type="term" value="C:pericentric heterochromatin"/>
    <property type="evidence" value="ECO:0007669"/>
    <property type="project" value="UniProtKB-ARBA"/>
</dbReference>
<dbReference type="SUPFAM" id="SSF51905">
    <property type="entry name" value="FAD/NAD(P)-binding domain"/>
    <property type="match status" value="1"/>
</dbReference>
<dbReference type="SUPFAM" id="SSF54373">
    <property type="entry name" value="FAD-linked reductases, C-terminal domain"/>
    <property type="match status" value="1"/>
</dbReference>
<dbReference type="SMART" id="SM00398">
    <property type="entry name" value="HMG"/>
    <property type="match status" value="1"/>
</dbReference>
<evidence type="ECO:0000259" key="9">
    <source>
        <dbReference type="PROSITE" id="PS50118"/>
    </source>
</evidence>
<feature type="region of interest" description="Disordered" evidence="8">
    <location>
        <begin position="911"/>
        <end position="953"/>
    </location>
</feature>
<dbReference type="Proteomes" id="UP000226031">
    <property type="component" value="Unassembled WGS sequence"/>
</dbReference>
<dbReference type="Gene3D" id="1.10.10.10">
    <property type="entry name" value="Winged helix-like DNA-binding domain superfamily/Winged helix DNA-binding domain"/>
    <property type="match status" value="1"/>
</dbReference>
<dbReference type="GO" id="GO:0140720">
    <property type="term" value="C:subtelomeric heterochromatin"/>
    <property type="evidence" value="ECO:0007669"/>
    <property type="project" value="UniProtKB-ARBA"/>
</dbReference>
<keyword evidence="11" id="KW-0808">Transferase</keyword>
<dbReference type="PANTHER" id="PTHR10742:SF386">
    <property type="entry name" value="LYSINE-SPECIFIC HISTONE DEMETHYLASE 1A"/>
    <property type="match status" value="1"/>
</dbReference>
<evidence type="ECO:0000256" key="8">
    <source>
        <dbReference type="SAM" id="MobiDB-lite"/>
    </source>
</evidence>
<dbReference type="STRING" id="73230.A0A2B7ZDA6"/>
<organism evidence="11 12">
    <name type="scientific">[Emmonsia] crescens</name>
    <dbReference type="NCBI Taxonomy" id="73230"/>
    <lineage>
        <taxon>Eukaryota</taxon>
        <taxon>Fungi</taxon>
        <taxon>Dikarya</taxon>
        <taxon>Ascomycota</taxon>
        <taxon>Pezizomycotina</taxon>
        <taxon>Eurotiomycetes</taxon>
        <taxon>Eurotiomycetidae</taxon>
        <taxon>Onygenales</taxon>
        <taxon>Ajellomycetaceae</taxon>
        <taxon>Emergomyces</taxon>
    </lineage>
</organism>
<comment type="subcellular location">
    <subcellularLocation>
        <location evidence="1">Nucleus</location>
    </subcellularLocation>
</comment>
<dbReference type="GO" id="GO:0140683">
    <property type="term" value="F:histone H3K9me/H3K9me2 demethylase activity"/>
    <property type="evidence" value="ECO:0007669"/>
    <property type="project" value="UniProtKB-ARBA"/>
</dbReference>
<dbReference type="GO" id="GO:0071515">
    <property type="term" value="P:mating-type locus imprinting"/>
    <property type="evidence" value="ECO:0007669"/>
    <property type="project" value="UniProtKB-ARBA"/>
</dbReference>
<gene>
    <name evidence="11" type="ORF">GX50_05658</name>
</gene>
<keyword evidence="4 6" id="KW-0238">DNA-binding</keyword>
<dbReference type="GO" id="GO:0008168">
    <property type="term" value="F:methyltransferase activity"/>
    <property type="evidence" value="ECO:0007669"/>
    <property type="project" value="UniProtKB-KW"/>
</dbReference>
<dbReference type="VEuPathDB" id="FungiDB:EMCG_02730"/>
<keyword evidence="7" id="KW-0175">Coiled coil</keyword>
<feature type="compositionally biased region" description="Basic and acidic residues" evidence="8">
    <location>
        <begin position="110"/>
        <end position="125"/>
    </location>
</feature>
<dbReference type="EMBL" id="PDND01000123">
    <property type="protein sequence ID" value="PGH31565.1"/>
    <property type="molecule type" value="Genomic_DNA"/>
</dbReference>
<dbReference type="GO" id="GO:0032259">
    <property type="term" value="P:methylation"/>
    <property type="evidence" value="ECO:0007669"/>
    <property type="project" value="UniProtKB-KW"/>
</dbReference>